<accession>A0ABQ8MQ98</accession>
<feature type="domain" description="ZU5" evidence="1">
    <location>
        <begin position="195"/>
        <end position="262"/>
    </location>
</feature>
<dbReference type="InterPro" id="IPR033772">
    <property type="entry name" value="UPA"/>
</dbReference>
<organism evidence="2 3">
    <name type="scientific">Labeo rohita</name>
    <name type="common">Indian major carp</name>
    <name type="synonym">Cyprinus rohita</name>
    <dbReference type="NCBI Taxonomy" id="84645"/>
    <lineage>
        <taxon>Eukaryota</taxon>
        <taxon>Metazoa</taxon>
        <taxon>Chordata</taxon>
        <taxon>Craniata</taxon>
        <taxon>Vertebrata</taxon>
        <taxon>Euteleostomi</taxon>
        <taxon>Actinopterygii</taxon>
        <taxon>Neopterygii</taxon>
        <taxon>Teleostei</taxon>
        <taxon>Ostariophysi</taxon>
        <taxon>Cypriniformes</taxon>
        <taxon>Cyprinidae</taxon>
        <taxon>Labeoninae</taxon>
        <taxon>Labeonini</taxon>
        <taxon>Labeo</taxon>
    </lineage>
</organism>
<dbReference type="PANTHER" id="PTHR12582">
    <property type="entry name" value="NETRIN RECEPTOR UNC5"/>
    <property type="match status" value="1"/>
</dbReference>
<dbReference type="Gene3D" id="2.60.220.30">
    <property type="match status" value="1"/>
</dbReference>
<keyword evidence="2" id="KW-0675">Receptor</keyword>
<dbReference type="Proteomes" id="UP000830375">
    <property type="component" value="Unassembled WGS sequence"/>
</dbReference>
<dbReference type="SMART" id="SM00218">
    <property type="entry name" value="ZU5"/>
    <property type="match status" value="1"/>
</dbReference>
<name>A0ABQ8MQ98_LABRO</name>
<protein>
    <submittedName>
        <fullName evidence="2">Netrin receptor UNC5C</fullName>
    </submittedName>
</protein>
<dbReference type="PANTHER" id="PTHR12582:SF7">
    <property type="entry name" value="NETRIN RECEPTOR UNC5C"/>
    <property type="match status" value="1"/>
</dbReference>
<comment type="caution">
    <text evidence="2">The sequence shown here is derived from an EMBL/GenBank/DDBJ whole genome shotgun (WGS) entry which is preliminary data.</text>
</comment>
<dbReference type="InterPro" id="IPR037936">
    <property type="entry name" value="UNC5A-D"/>
</dbReference>
<sequence length="409" mass="44681">MAVVMCLIVSAIVALLVYRKTHRRFHSDIIDSSVLNGGFQPVSIKQARSAPVKISPGFGRVYFDRCDAMQCGLCCIADRSVINDFNVRVRSGNGARADLLAATPDLSTAAALYRGPVYALHDISDKIPMTSSPLLEPLPLPNLKIKVYNSSGTVTPQDDMTSDLSATLSPKVTHSLLDSDPMTPRNQTLARTRDPTCTALGSFNSLGGHLIIPNSGVSLLVPAGAIPQGRVYEMFVTDVVVVGEENFTTSCYVQLGEEACHVLTETLGSYCLIGQSVCPSAAKRIKLAVFGPVVTAGVDYHIREVLQIEKQIGGKLLDEPKSLNFSYSNHNLRLSIHDIHSQWKSKLLTKYQELSFSQVWSGSVRRLHCSFALERQSVSVCELCCKLCVRQVEGEGQIFQIYTTLSEVQ</sequence>
<proteinExistence type="predicted"/>
<dbReference type="Pfam" id="PF00791">
    <property type="entry name" value="ZU5"/>
    <property type="match status" value="1"/>
</dbReference>
<gene>
    <name evidence="2" type="ORF">H4Q32_003355</name>
</gene>
<dbReference type="EMBL" id="JACTAM010000005">
    <property type="protein sequence ID" value="KAI2665015.1"/>
    <property type="molecule type" value="Genomic_DNA"/>
</dbReference>
<evidence type="ECO:0000313" key="2">
    <source>
        <dbReference type="EMBL" id="KAI2665015.1"/>
    </source>
</evidence>
<evidence type="ECO:0000259" key="1">
    <source>
        <dbReference type="SMART" id="SM00218"/>
    </source>
</evidence>
<dbReference type="Pfam" id="PF17217">
    <property type="entry name" value="UPA"/>
    <property type="match status" value="1"/>
</dbReference>
<reference evidence="2 3" key="1">
    <citation type="submission" date="2022-01" db="EMBL/GenBank/DDBJ databases">
        <title>A high-quality chromosome-level genome assembly of rohu carp, Labeo rohita.</title>
        <authorList>
            <person name="Arick M.A. II"/>
            <person name="Hsu C.-Y."/>
            <person name="Magbanua Z."/>
            <person name="Pechanova O."/>
            <person name="Grover C."/>
            <person name="Miller E."/>
            <person name="Thrash A."/>
            <person name="Ezzel L."/>
            <person name="Alam S."/>
            <person name="Benzie J."/>
            <person name="Hamilton M."/>
            <person name="Karsi A."/>
            <person name="Lawrence M.L."/>
            <person name="Peterson D.G."/>
        </authorList>
    </citation>
    <scope>NUCLEOTIDE SEQUENCE [LARGE SCALE GENOMIC DNA]</scope>
    <source>
        <strain evidence="3">BAU-BD-2019</strain>
        <tissue evidence="2">Blood</tissue>
    </source>
</reference>
<evidence type="ECO:0000313" key="3">
    <source>
        <dbReference type="Proteomes" id="UP000830375"/>
    </source>
</evidence>
<dbReference type="InterPro" id="IPR000906">
    <property type="entry name" value="ZU5_dom"/>
</dbReference>
<keyword evidence="3" id="KW-1185">Reference proteome</keyword>